<evidence type="ECO:0000313" key="1">
    <source>
        <dbReference type="EMBL" id="KAL1260030.1"/>
    </source>
</evidence>
<evidence type="ECO:0000313" key="2">
    <source>
        <dbReference type="Proteomes" id="UP001558613"/>
    </source>
</evidence>
<protein>
    <submittedName>
        <fullName evidence="1">Uncharacterized protein</fullName>
    </submittedName>
</protein>
<dbReference type="Proteomes" id="UP001558613">
    <property type="component" value="Unassembled WGS sequence"/>
</dbReference>
<reference evidence="1 2" key="1">
    <citation type="submission" date="2023-09" db="EMBL/GenBank/DDBJ databases">
        <authorList>
            <person name="Wang M."/>
        </authorList>
    </citation>
    <scope>NUCLEOTIDE SEQUENCE [LARGE SCALE GENOMIC DNA]</scope>
    <source>
        <strain evidence="1">GT-2023</strain>
        <tissue evidence="1">Liver</tissue>
    </source>
</reference>
<gene>
    <name evidence="1" type="ORF">QQF64_007857</name>
</gene>
<proteinExistence type="predicted"/>
<accession>A0ABR3M4J9</accession>
<sequence>MVSNIIAL</sequence>
<feature type="non-terminal residue" evidence="1">
    <location>
        <position position="8"/>
    </location>
</feature>
<comment type="caution">
    <text evidence="1">The sequence shown here is derived from an EMBL/GenBank/DDBJ whole genome shotgun (WGS) entry which is preliminary data.</text>
</comment>
<organism evidence="1 2">
    <name type="scientific">Cirrhinus molitorella</name>
    <name type="common">mud carp</name>
    <dbReference type="NCBI Taxonomy" id="172907"/>
    <lineage>
        <taxon>Eukaryota</taxon>
        <taxon>Metazoa</taxon>
        <taxon>Chordata</taxon>
        <taxon>Craniata</taxon>
        <taxon>Vertebrata</taxon>
        <taxon>Euteleostomi</taxon>
        <taxon>Actinopterygii</taxon>
        <taxon>Neopterygii</taxon>
        <taxon>Teleostei</taxon>
        <taxon>Ostariophysi</taxon>
        <taxon>Cypriniformes</taxon>
        <taxon>Cyprinidae</taxon>
        <taxon>Labeoninae</taxon>
        <taxon>Labeonini</taxon>
        <taxon>Cirrhinus</taxon>
    </lineage>
</organism>
<dbReference type="EMBL" id="JAYMGO010000015">
    <property type="protein sequence ID" value="KAL1260030.1"/>
    <property type="molecule type" value="Genomic_DNA"/>
</dbReference>
<keyword evidence="2" id="KW-1185">Reference proteome</keyword>
<name>A0ABR3M4J9_9TELE</name>